<evidence type="ECO:0000256" key="3">
    <source>
        <dbReference type="ARBA" id="ARBA00022741"/>
    </source>
</evidence>
<reference evidence="11 12" key="1">
    <citation type="submission" date="2016-10" db="EMBL/GenBank/DDBJ databases">
        <title>Genome sequence of the basidiomycete white-rot fungus Trametes pubescens.</title>
        <authorList>
            <person name="Makela M.R."/>
            <person name="Granchi Z."/>
            <person name="Peng M."/>
            <person name="De Vries R.P."/>
            <person name="Grigoriev I."/>
            <person name="Riley R."/>
            <person name="Hilden K."/>
        </authorList>
    </citation>
    <scope>NUCLEOTIDE SEQUENCE [LARGE SCALE GENOMIC DNA]</scope>
    <source>
        <strain evidence="11 12">FBCC735</strain>
    </source>
</reference>
<dbReference type="EMBL" id="MNAD01001319">
    <property type="protein sequence ID" value="OJT06335.1"/>
    <property type="molecule type" value="Genomic_DNA"/>
</dbReference>
<dbReference type="GO" id="GO:0003723">
    <property type="term" value="F:RNA binding"/>
    <property type="evidence" value="ECO:0007669"/>
    <property type="project" value="UniProtKB-KW"/>
</dbReference>
<protein>
    <recommendedName>
        <fullName evidence="1 10">Tyrosine--tRNA ligase</fullName>
        <ecNumber evidence="1 10">6.1.1.1</ecNumber>
    </recommendedName>
    <alternativeName>
        <fullName evidence="7 10">Tyrosyl-tRNA synthetase</fullName>
    </alternativeName>
</protein>
<dbReference type="NCBIfam" id="TIGR00234">
    <property type="entry name" value="tyrS"/>
    <property type="match status" value="1"/>
</dbReference>
<dbReference type="PANTHER" id="PTHR11766:SF0">
    <property type="entry name" value="TYROSINE--TRNA LIGASE, MITOCHONDRIAL"/>
    <property type="match status" value="1"/>
</dbReference>
<dbReference type="Gene3D" id="3.10.290.10">
    <property type="entry name" value="RNA-binding S4 domain"/>
    <property type="match status" value="1"/>
</dbReference>
<keyword evidence="6 10" id="KW-0030">Aminoacyl-tRNA synthetase</keyword>
<dbReference type="PROSITE" id="PS50889">
    <property type="entry name" value="S4"/>
    <property type="match status" value="1"/>
</dbReference>
<dbReference type="InterPro" id="IPR024088">
    <property type="entry name" value="Tyr-tRNA-ligase_bac-type"/>
</dbReference>
<evidence type="ECO:0000256" key="2">
    <source>
        <dbReference type="ARBA" id="ARBA00022598"/>
    </source>
</evidence>
<dbReference type="STRING" id="154538.A0A1M2VFG8"/>
<dbReference type="GO" id="GO:0005829">
    <property type="term" value="C:cytosol"/>
    <property type="evidence" value="ECO:0007669"/>
    <property type="project" value="TreeGrafter"/>
</dbReference>
<evidence type="ECO:0000256" key="5">
    <source>
        <dbReference type="ARBA" id="ARBA00022917"/>
    </source>
</evidence>
<comment type="catalytic activity">
    <reaction evidence="8 10">
        <text>tRNA(Tyr) + L-tyrosine + ATP = L-tyrosyl-tRNA(Tyr) + AMP + diphosphate + H(+)</text>
        <dbReference type="Rhea" id="RHEA:10220"/>
        <dbReference type="Rhea" id="RHEA-COMP:9706"/>
        <dbReference type="Rhea" id="RHEA-COMP:9707"/>
        <dbReference type="ChEBI" id="CHEBI:15378"/>
        <dbReference type="ChEBI" id="CHEBI:30616"/>
        <dbReference type="ChEBI" id="CHEBI:33019"/>
        <dbReference type="ChEBI" id="CHEBI:58315"/>
        <dbReference type="ChEBI" id="CHEBI:78442"/>
        <dbReference type="ChEBI" id="CHEBI:78536"/>
        <dbReference type="ChEBI" id="CHEBI:456215"/>
        <dbReference type="EC" id="6.1.1.1"/>
    </reaction>
</comment>
<dbReference type="InterPro" id="IPR002305">
    <property type="entry name" value="aa-tRNA-synth_Ic"/>
</dbReference>
<proteinExistence type="inferred from homology"/>
<dbReference type="SUPFAM" id="SSF52374">
    <property type="entry name" value="Nucleotidylyl transferase"/>
    <property type="match status" value="1"/>
</dbReference>
<keyword evidence="4 10" id="KW-0067">ATP-binding</keyword>
<organism evidence="11 12">
    <name type="scientific">Trametes pubescens</name>
    <name type="common">White-rot fungus</name>
    <dbReference type="NCBI Taxonomy" id="154538"/>
    <lineage>
        <taxon>Eukaryota</taxon>
        <taxon>Fungi</taxon>
        <taxon>Dikarya</taxon>
        <taxon>Basidiomycota</taxon>
        <taxon>Agaricomycotina</taxon>
        <taxon>Agaricomycetes</taxon>
        <taxon>Polyporales</taxon>
        <taxon>Polyporaceae</taxon>
        <taxon>Trametes</taxon>
    </lineage>
</organism>
<evidence type="ECO:0000313" key="11">
    <source>
        <dbReference type="EMBL" id="OJT06335.1"/>
    </source>
</evidence>
<dbReference type="GO" id="GO:0006437">
    <property type="term" value="P:tyrosyl-tRNA aminoacylation"/>
    <property type="evidence" value="ECO:0007669"/>
    <property type="project" value="InterPro"/>
</dbReference>
<dbReference type="Proteomes" id="UP000184267">
    <property type="component" value="Unassembled WGS sequence"/>
</dbReference>
<keyword evidence="12" id="KW-1185">Reference proteome</keyword>
<gene>
    <name evidence="11" type="ORF">TRAPUB_2797</name>
</gene>
<dbReference type="InterPro" id="IPR014729">
    <property type="entry name" value="Rossmann-like_a/b/a_fold"/>
</dbReference>
<evidence type="ECO:0000256" key="1">
    <source>
        <dbReference type="ARBA" id="ARBA00013160"/>
    </source>
</evidence>
<dbReference type="OrthoDB" id="337870at2759"/>
<evidence type="ECO:0000256" key="8">
    <source>
        <dbReference type="ARBA" id="ARBA00048248"/>
    </source>
</evidence>
<dbReference type="EC" id="6.1.1.1" evidence="1 10"/>
<accession>A0A1M2VFG8</accession>
<evidence type="ECO:0000313" key="12">
    <source>
        <dbReference type="Proteomes" id="UP000184267"/>
    </source>
</evidence>
<dbReference type="InterPro" id="IPR002307">
    <property type="entry name" value="Tyr-tRNA-ligase"/>
</dbReference>
<dbReference type="AlphaFoldDB" id="A0A1M2VFG8"/>
<comment type="caution">
    <text evidence="11">The sequence shown here is derived from an EMBL/GenBank/DDBJ whole genome shotgun (WGS) entry which is preliminary data.</text>
</comment>
<keyword evidence="3 10" id="KW-0547">Nucleotide-binding</keyword>
<evidence type="ECO:0000256" key="4">
    <source>
        <dbReference type="ARBA" id="ARBA00022840"/>
    </source>
</evidence>
<name>A0A1M2VFG8_TRAPU</name>
<dbReference type="SUPFAM" id="SSF55174">
    <property type="entry name" value="Alpha-L RNA-binding motif"/>
    <property type="match status" value="1"/>
</dbReference>
<keyword evidence="2 10" id="KW-0436">Ligase</keyword>
<dbReference type="PRINTS" id="PR01040">
    <property type="entry name" value="TRNASYNTHTYR"/>
</dbReference>
<keyword evidence="5 10" id="KW-0648">Protein biosynthesis</keyword>
<evidence type="ECO:0000256" key="7">
    <source>
        <dbReference type="ARBA" id="ARBA00033323"/>
    </source>
</evidence>
<dbReference type="InterPro" id="IPR036986">
    <property type="entry name" value="S4_RNA-bd_sf"/>
</dbReference>
<dbReference type="GO" id="GO:0004831">
    <property type="term" value="F:tyrosine-tRNA ligase activity"/>
    <property type="evidence" value="ECO:0007669"/>
    <property type="project" value="UniProtKB-EC"/>
</dbReference>
<comment type="similarity">
    <text evidence="10">Belongs to the class-I aminoacyl-tRNA synthetase family.</text>
</comment>
<dbReference type="GO" id="GO:0005524">
    <property type="term" value="F:ATP binding"/>
    <property type="evidence" value="ECO:0007669"/>
    <property type="project" value="UniProtKB-KW"/>
</dbReference>
<evidence type="ECO:0000256" key="10">
    <source>
        <dbReference type="RuleBase" id="RU361234"/>
    </source>
</evidence>
<dbReference type="Gene3D" id="3.40.50.620">
    <property type="entry name" value="HUPs"/>
    <property type="match status" value="1"/>
</dbReference>
<keyword evidence="9" id="KW-0694">RNA-binding</keyword>
<dbReference type="FunFam" id="1.10.240.10:FF:000001">
    <property type="entry name" value="Tyrosine--tRNA ligase"/>
    <property type="match status" value="1"/>
</dbReference>
<dbReference type="Gene3D" id="1.10.240.10">
    <property type="entry name" value="Tyrosyl-Transfer RNA Synthetase"/>
    <property type="match status" value="1"/>
</dbReference>
<dbReference type="Pfam" id="PF00579">
    <property type="entry name" value="tRNA-synt_1b"/>
    <property type="match status" value="1"/>
</dbReference>
<evidence type="ECO:0000256" key="9">
    <source>
        <dbReference type="PROSITE-ProRule" id="PRU00182"/>
    </source>
</evidence>
<evidence type="ECO:0000256" key="6">
    <source>
        <dbReference type="ARBA" id="ARBA00023146"/>
    </source>
</evidence>
<dbReference type="GO" id="GO:0005739">
    <property type="term" value="C:mitochondrion"/>
    <property type="evidence" value="ECO:0007669"/>
    <property type="project" value="TreeGrafter"/>
</dbReference>
<sequence length="393" mass="43004">MATPETIAHNVEQLTAGLTQFFERARTYADKRVIQMSEPPVLPPNVQNNLTWLKDLNLLEFLRTVGFHSRVNTMLARESVQARLASQQGISFTEFTYQLLQAYDFLMLYKKFGCTVQIGGSDQWGNIIAGIDLINRTNSAPGTAEDGIVEKGFGVTTPLLTTASGEKFGKSAGNAVSLNEADTSVYDFYQFFLRTADADVERYLRMLTLVAPDEIRDLIAKHECSPEARLAQKRLAEEVTELVHGADGVRRAKLATKLLYERDIADATIGDVLLALEGNPVMHLCGSSEVLDAPLVKLAAAYGLAASNSTWRPHAHHLRLEHPVDEGLTMSLGLTGAARQLVSAKGLYLNNAPVSDVRQKLTAADFINGQVVFLRAGSQKQAVIGVHEPVQRG</sequence>
<dbReference type="PANTHER" id="PTHR11766">
    <property type="entry name" value="TYROSYL-TRNA SYNTHETASE"/>
    <property type="match status" value="1"/>
</dbReference>